<keyword evidence="1" id="KW-0004">4Fe-4S</keyword>
<evidence type="ECO:0000256" key="2">
    <source>
        <dbReference type="ARBA" id="ARBA00022723"/>
    </source>
</evidence>
<dbReference type="SMART" id="SM00986">
    <property type="entry name" value="UDG"/>
    <property type="match status" value="1"/>
</dbReference>
<evidence type="ECO:0000313" key="11">
    <source>
        <dbReference type="EMBL" id="TQV80613.1"/>
    </source>
</evidence>
<dbReference type="PANTHER" id="PTHR33693">
    <property type="entry name" value="TYPE-5 URACIL-DNA GLYCOSYLASE"/>
    <property type="match status" value="1"/>
</dbReference>
<dbReference type="SUPFAM" id="SSF52141">
    <property type="entry name" value="Uracil-DNA glycosylase-like"/>
    <property type="match status" value="1"/>
</dbReference>
<keyword evidence="3" id="KW-0227">DNA damage</keyword>
<dbReference type="RefSeq" id="WP_142896327.1">
    <property type="nucleotide sequence ID" value="NZ_ML660054.1"/>
</dbReference>
<reference evidence="11 12" key="1">
    <citation type="submission" date="2019-06" db="EMBL/GenBank/DDBJ databases">
        <title>Whole genome sequence for Rhodospirillaceae sp. R148.</title>
        <authorList>
            <person name="Wang G."/>
        </authorList>
    </citation>
    <scope>NUCLEOTIDE SEQUENCE [LARGE SCALE GENOMIC DNA]</scope>
    <source>
        <strain evidence="11 12">R148</strain>
    </source>
</reference>
<evidence type="ECO:0000256" key="5">
    <source>
        <dbReference type="ARBA" id="ARBA00023004"/>
    </source>
</evidence>
<evidence type="ECO:0000256" key="6">
    <source>
        <dbReference type="ARBA" id="ARBA00023014"/>
    </source>
</evidence>
<dbReference type="Pfam" id="PF03167">
    <property type="entry name" value="UDG"/>
    <property type="match status" value="1"/>
</dbReference>
<dbReference type="EMBL" id="VHSH01000003">
    <property type="protein sequence ID" value="TQV80613.1"/>
    <property type="molecule type" value="Genomic_DNA"/>
</dbReference>
<dbReference type="GO" id="GO:0004844">
    <property type="term" value="F:uracil DNA N-glycosylase activity"/>
    <property type="evidence" value="ECO:0007669"/>
    <property type="project" value="InterPro"/>
</dbReference>
<evidence type="ECO:0000259" key="10">
    <source>
        <dbReference type="SMART" id="SM00986"/>
    </source>
</evidence>
<proteinExistence type="inferred from homology"/>
<gene>
    <name evidence="11" type="ORF">FKG95_10615</name>
</gene>
<evidence type="ECO:0000313" key="12">
    <source>
        <dbReference type="Proteomes" id="UP000315252"/>
    </source>
</evidence>
<dbReference type="OrthoDB" id="9787663at2"/>
<comment type="caution">
    <text evidence="11">The sequence shown here is derived from an EMBL/GenBank/DDBJ whole genome shotgun (WGS) entry which is preliminary data.</text>
</comment>
<keyword evidence="7" id="KW-0234">DNA repair</keyword>
<dbReference type="GO" id="GO:0033958">
    <property type="term" value="F:DNA-deoxyinosine glycosylase activity"/>
    <property type="evidence" value="ECO:0007669"/>
    <property type="project" value="InterPro"/>
</dbReference>
<keyword evidence="5" id="KW-0408">Iron</keyword>
<dbReference type="Gene3D" id="3.40.470.10">
    <property type="entry name" value="Uracil-DNA glycosylase-like domain"/>
    <property type="match status" value="1"/>
</dbReference>
<keyword evidence="2" id="KW-0479">Metal-binding</keyword>
<evidence type="ECO:0000256" key="3">
    <source>
        <dbReference type="ARBA" id="ARBA00022763"/>
    </source>
</evidence>
<dbReference type="AlphaFoldDB" id="A0A545TTS9"/>
<evidence type="ECO:0000256" key="7">
    <source>
        <dbReference type="ARBA" id="ARBA00023204"/>
    </source>
</evidence>
<evidence type="ECO:0000256" key="9">
    <source>
        <dbReference type="ARBA" id="ARBA00023887"/>
    </source>
</evidence>
<dbReference type="SMART" id="SM00987">
    <property type="entry name" value="UreE_C"/>
    <property type="match status" value="1"/>
</dbReference>
<evidence type="ECO:0000256" key="1">
    <source>
        <dbReference type="ARBA" id="ARBA00022485"/>
    </source>
</evidence>
<dbReference type="PANTHER" id="PTHR33693:SF3">
    <property type="entry name" value="TYPE-5 URACIL-DNA GLYCOSYLASE"/>
    <property type="match status" value="1"/>
</dbReference>
<evidence type="ECO:0000256" key="8">
    <source>
        <dbReference type="ARBA" id="ARBA00023779"/>
    </source>
</evidence>
<dbReference type="InterPro" id="IPR036895">
    <property type="entry name" value="Uracil-DNA_glycosylase-like_sf"/>
</dbReference>
<sequence length="217" mass="23704">MSIAAPDAPASDCPICPRLSAFRHANQEKFPSFHNAPVPSFGPLDARLLIVGLAPGLKGANQTGRPFTGDYAGDLLYATLKKFGFARGDYDKRPDDGLSLHDCRITNAVRCVPPENKPTTQESKECLGFLTSELTTLPRLKALVALGGIAHGSVLSALGLRKSHCKFAHNSVHELPNGLLLIDSYHCSRYNTNTGRLTEEMFEDVFRSVRNRLDPED</sequence>
<name>A0A545TTS9_9PROT</name>
<keyword evidence="12" id="KW-1185">Reference proteome</keyword>
<dbReference type="InterPro" id="IPR005122">
    <property type="entry name" value="Uracil-DNA_glycosylase-like"/>
</dbReference>
<organism evidence="11 12">
    <name type="scientific">Denitrobaculum tricleocarpae</name>
    <dbReference type="NCBI Taxonomy" id="2591009"/>
    <lineage>
        <taxon>Bacteria</taxon>
        <taxon>Pseudomonadati</taxon>
        <taxon>Pseudomonadota</taxon>
        <taxon>Alphaproteobacteria</taxon>
        <taxon>Rhodospirillales</taxon>
        <taxon>Rhodospirillaceae</taxon>
        <taxon>Denitrobaculum</taxon>
    </lineage>
</organism>
<keyword evidence="6" id="KW-0411">Iron-sulfur</keyword>
<dbReference type="GO" id="GO:0006284">
    <property type="term" value="P:base-excision repair"/>
    <property type="evidence" value="ECO:0007669"/>
    <property type="project" value="InterPro"/>
</dbReference>
<dbReference type="GO" id="GO:0046872">
    <property type="term" value="F:metal ion binding"/>
    <property type="evidence" value="ECO:0007669"/>
    <property type="project" value="UniProtKB-KW"/>
</dbReference>
<evidence type="ECO:0000256" key="4">
    <source>
        <dbReference type="ARBA" id="ARBA00022801"/>
    </source>
</evidence>
<accession>A0A545TTS9</accession>
<feature type="domain" description="Uracil-DNA glycosylase-like" evidence="10">
    <location>
        <begin position="39"/>
        <end position="206"/>
    </location>
</feature>
<comment type="similarity">
    <text evidence="8">Belongs to the uracil-DNA glycosylase (UDG) superfamily. Type 5 (UDGb) family.</text>
</comment>
<dbReference type="GO" id="GO:0051539">
    <property type="term" value="F:4 iron, 4 sulfur cluster binding"/>
    <property type="evidence" value="ECO:0007669"/>
    <property type="project" value="UniProtKB-KW"/>
</dbReference>
<dbReference type="InterPro" id="IPR051536">
    <property type="entry name" value="UDG_Type-4/5"/>
</dbReference>
<protein>
    <recommendedName>
        <fullName evidence="9">Type-5 uracil-DNA glycosylase</fullName>
    </recommendedName>
</protein>
<keyword evidence="4" id="KW-0378">Hydrolase</keyword>
<dbReference type="CDD" id="cd10031">
    <property type="entry name" value="UDG-F5_TTUDGB_like"/>
    <property type="match status" value="1"/>
</dbReference>
<dbReference type="Proteomes" id="UP000315252">
    <property type="component" value="Unassembled WGS sequence"/>
</dbReference>
<dbReference type="InterPro" id="IPR044147">
    <property type="entry name" value="UdgB-like"/>
</dbReference>